<sequence length="423" mass="48611">MTLIMPRDAVARVMVAFLISGCALLVITGNRTRPDKSKSLLSRSLTDDSLHERNTKRLWQLRDAASSCQCRSLFTIGACGLEEVEMMKPKDHIWRSALRSMAGIRKNPKGESYVDALKTLSRYRPQNFRVEMGTNKTSRTAEITHPDAQLPFTRCSEHKYSPSDIRSCLENIKNKTGESLKIVFMGDSRARYLMKYFFKSIELSIDKDFINGKKLRELYSIRIRNDWNISFATVQSSLVWAPYLDEFQLASETLRSWCSDSAMLKDLPDILLVSYGTWPANFKGNLLAFADSFHAVQLFKDCFTKISEKSIVLWLMPEPVKTKHSVIGGTKNAQLDFMHDIVWYFFRNSNVIIWDTREVLAIMEIIECSELGSAGYRFNSPEDWNCWDEHHMGSWANLRSAKMILNFICGNVRGKNDDQYCCN</sequence>
<reference evidence="2" key="1">
    <citation type="submission" date="2025-08" db="UniProtKB">
        <authorList>
            <consortium name="RefSeq"/>
        </authorList>
    </citation>
    <scope>IDENTIFICATION</scope>
    <source>
        <tissue evidence="2">Whole organism</tissue>
    </source>
</reference>
<protein>
    <submittedName>
        <fullName evidence="2">Uncharacterized protein LOC108681469</fullName>
    </submittedName>
</protein>
<dbReference type="KEGG" id="hazt:108681469"/>
<organism evidence="1 2">
    <name type="scientific">Hyalella azteca</name>
    <name type="common">Amphipod</name>
    <dbReference type="NCBI Taxonomy" id="294128"/>
    <lineage>
        <taxon>Eukaryota</taxon>
        <taxon>Metazoa</taxon>
        <taxon>Ecdysozoa</taxon>
        <taxon>Arthropoda</taxon>
        <taxon>Crustacea</taxon>
        <taxon>Multicrustacea</taxon>
        <taxon>Malacostraca</taxon>
        <taxon>Eumalacostraca</taxon>
        <taxon>Peracarida</taxon>
        <taxon>Amphipoda</taxon>
        <taxon>Senticaudata</taxon>
        <taxon>Talitrida</taxon>
        <taxon>Talitroidea</taxon>
        <taxon>Hyalellidae</taxon>
        <taxon>Hyalella</taxon>
    </lineage>
</organism>
<dbReference type="GeneID" id="108681469"/>
<dbReference type="Proteomes" id="UP000694843">
    <property type="component" value="Unplaced"/>
</dbReference>
<gene>
    <name evidence="2" type="primary">LOC108681469</name>
</gene>
<accession>A0A8B7PIK4</accession>
<dbReference type="RefSeq" id="XP_018025993.2">
    <property type="nucleotide sequence ID" value="XM_018170504.2"/>
</dbReference>
<dbReference type="AlphaFoldDB" id="A0A8B7PIK4"/>
<evidence type="ECO:0000313" key="2">
    <source>
        <dbReference type="RefSeq" id="XP_018025993.2"/>
    </source>
</evidence>
<keyword evidence="1" id="KW-1185">Reference proteome</keyword>
<proteinExistence type="predicted"/>
<dbReference type="OrthoDB" id="10613674at2759"/>
<evidence type="ECO:0000313" key="1">
    <source>
        <dbReference type="Proteomes" id="UP000694843"/>
    </source>
</evidence>
<name>A0A8B7PIK4_HYAAZ</name>